<organism evidence="3">
    <name type="scientific">viral metagenome</name>
    <dbReference type="NCBI Taxonomy" id="1070528"/>
    <lineage>
        <taxon>unclassified sequences</taxon>
        <taxon>metagenomes</taxon>
        <taxon>organismal metagenomes</taxon>
    </lineage>
</organism>
<evidence type="ECO:0000256" key="1">
    <source>
        <dbReference type="SAM" id="MobiDB-lite"/>
    </source>
</evidence>
<keyword evidence="2" id="KW-0812">Transmembrane</keyword>
<reference evidence="3" key="1">
    <citation type="submission" date="2020-03" db="EMBL/GenBank/DDBJ databases">
        <title>The deep terrestrial virosphere.</title>
        <authorList>
            <person name="Holmfeldt K."/>
            <person name="Nilsson E."/>
            <person name="Simone D."/>
            <person name="Lopez-Fernandez M."/>
            <person name="Wu X."/>
            <person name="de Brujin I."/>
            <person name="Lundin D."/>
            <person name="Andersson A."/>
            <person name="Bertilsson S."/>
            <person name="Dopson M."/>
        </authorList>
    </citation>
    <scope>NUCLEOTIDE SEQUENCE</scope>
    <source>
        <strain evidence="3">TM448B01608</strain>
    </source>
</reference>
<evidence type="ECO:0000313" key="3">
    <source>
        <dbReference type="EMBL" id="QJH99506.1"/>
    </source>
</evidence>
<keyword evidence="2" id="KW-1133">Transmembrane helix</keyword>
<gene>
    <name evidence="3" type="ORF">TM448B01608_0009</name>
</gene>
<name>A0A6M3XNW0_9ZZZZ</name>
<proteinExistence type="predicted"/>
<dbReference type="EMBL" id="MT144793">
    <property type="protein sequence ID" value="QJH99506.1"/>
    <property type="molecule type" value="Genomic_DNA"/>
</dbReference>
<feature type="transmembrane region" description="Helical" evidence="2">
    <location>
        <begin position="101"/>
        <end position="118"/>
    </location>
</feature>
<protein>
    <submittedName>
        <fullName evidence="3">Uncharacterized protein</fullName>
    </submittedName>
</protein>
<evidence type="ECO:0000256" key="2">
    <source>
        <dbReference type="SAM" id="Phobius"/>
    </source>
</evidence>
<sequence length="120" mass="12448">MSYLGAIPVVGLAPQYDLQVSSVQNQVYEDPSVRGDPVVYDDPVIGAQHFEEPEAGYGLPSGGIVGGAYADLPSGDAGFTQPGMPGEDDYGQPVAPSDSKIGTYLMIAGAAILVLFLTKK</sequence>
<dbReference type="AlphaFoldDB" id="A0A6M3XNW0"/>
<keyword evidence="2" id="KW-0472">Membrane</keyword>
<accession>A0A6M3XNW0</accession>
<feature type="region of interest" description="Disordered" evidence="1">
    <location>
        <begin position="76"/>
        <end position="95"/>
    </location>
</feature>